<dbReference type="Pfam" id="PF12771">
    <property type="entry name" value="SusD-like_2"/>
    <property type="match status" value="1"/>
</dbReference>
<evidence type="ECO:0000313" key="2">
    <source>
        <dbReference type="EMBL" id="GGH02899.1"/>
    </source>
</evidence>
<dbReference type="EMBL" id="BMER01000006">
    <property type="protein sequence ID" value="GGH02899.1"/>
    <property type="molecule type" value="Genomic_DNA"/>
</dbReference>
<sequence>MSSCERDFGDINEPWDNRVYAAKIPELYNGIASSMQEGGRGLFSSFLYQNTQLAANYASSGYRLDNTVGGIWENYYFALTDFRKALDLIDETPDAQSYTNVRAMLTTLMAFKTLRATTWFGDIPYSEAGKAYLGAEYYTPLYDGQEAIFSAALADLKWAVDNFSDAADQVSLGAYETLLHGDLSQWTKLANSLRLRYALVMYEKNPTAANAVISEVINQPMLEPDEYMGIDPTLLGMELNRGPSFRGNAYVRLGSTMWGAMSSNNAVDGSGIFDLRAKIFFEPNSDGQWKPFPQNPPNGTAAETDNGTGGNDPYAEARLTTWEPTGQYLYSPLNVYYVNDRTFPDLLITGSEVSFLKAEVYNRGIGGVTANAATAQQFYEDGITSSVKFWHKLANGSGIWAVGKPAAEPSASDLEAMLSNPAVAYSANPADALAQIYKQEWIALFHQPFDAWTLKRRTGNATPNVPLAGTDETADLNRLTYPTAENTSNHDNWVAATGGTDDQAKKPWFMP</sequence>
<protein>
    <recommendedName>
        <fullName evidence="4">Starch-binding associating with outer membrane</fullName>
    </recommendedName>
</protein>
<gene>
    <name evidence="2" type="ORF">GCM10007415_43800</name>
</gene>
<proteinExistence type="predicted"/>
<dbReference type="AlphaFoldDB" id="A0A917I2D7"/>
<evidence type="ECO:0000313" key="3">
    <source>
        <dbReference type="Proteomes" id="UP000660862"/>
    </source>
</evidence>
<organism evidence="2 3">
    <name type="scientific">Parapedobacter pyrenivorans</name>
    <dbReference type="NCBI Taxonomy" id="1305674"/>
    <lineage>
        <taxon>Bacteria</taxon>
        <taxon>Pseudomonadati</taxon>
        <taxon>Bacteroidota</taxon>
        <taxon>Sphingobacteriia</taxon>
        <taxon>Sphingobacteriales</taxon>
        <taxon>Sphingobacteriaceae</taxon>
        <taxon>Parapedobacter</taxon>
    </lineage>
</organism>
<feature type="region of interest" description="Disordered" evidence="1">
    <location>
        <begin position="487"/>
        <end position="511"/>
    </location>
</feature>
<dbReference type="InterPro" id="IPR011990">
    <property type="entry name" value="TPR-like_helical_dom_sf"/>
</dbReference>
<feature type="region of interest" description="Disordered" evidence="1">
    <location>
        <begin position="285"/>
        <end position="312"/>
    </location>
</feature>
<name>A0A917I2D7_9SPHI</name>
<comment type="caution">
    <text evidence="2">The sequence shown here is derived from an EMBL/GenBank/DDBJ whole genome shotgun (WGS) entry which is preliminary data.</text>
</comment>
<dbReference type="InterPro" id="IPR041662">
    <property type="entry name" value="SusD-like_2"/>
</dbReference>
<evidence type="ECO:0000256" key="1">
    <source>
        <dbReference type="SAM" id="MobiDB-lite"/>
    </source>
</evidence>
<dbReference type="Proteomes" id="UP000660862">
    <property type="component" value="Unassembled WGS sequence"/>
</dbReference>
<dbReference type="Gene3D" id="1.25.40.390">
    <property type="match status" value="1"/>
</dbReference>
<feature type="compositionally biased region" description="Polar residues" evidence="1">
    <location>
        <begin position="297"/>
        <end position="306"/>
    </location>
</feature>
<keyword evidence="3" id="KW-1185">Reference proteome</keyword>
<reference evidence="2" key="2">
    <citation type="submission" date="2020-09" db="EMBL/GenBank/DDBJ databases">
        <authorList>
            <person name="Sun Q."/>
            <person name="Zhou Y."/>
        </authorList>
    </citation>
    <scope>NUCLEOTIDE SEQUENCE</scope>
    <source>
        <strain evidence="2">CGMCC 1.12195</strain>
    </source>
</reference>
<dbReference type="SUPFAM" id="SSF48452">
    <property type="entry name" value="TPR-like"/>
    <property type="match status" value="1"/>
</dbReference>
<evidence type="ECO:0008006" key="4">
    <source>
        <dbReference type="Google" id="ProtNLM"/>
    </source>
</evidence>
<reference evidence="2" key="1">
    <citation type="journal article" date="2014" name="Int. J. Syst. Evol. Microbiol.">
        <title>Complete genome sequence of Corynebacterium casei LMG S-19264T (=DSM 44701T), isolated from a smear-ripened cheese.</title>
        <authorList>
            <consortium name="US DOE Joint Genome Institute (JGI-PGF)"/>
            <person name="Walter F."/>
            <person name="Albersmeier A."/>
            <person name="Kalinowski J."/>
            <person name="Ruckert C."/>
        </authorList>
    </citation>
    <scope>NUCLEOTIDE SEQUENCE</scope>
    <source>
        <strain evidence="2">CGMCC 1.12195</strain>
    </source>
</reference>
<accession>A0A917I2D7</accession>